<reference evidence="2 3" key="1">
    <citation type="submission" date="2016-03" db="EMBL/GenBank/DDBJ databases">
        <title>The draft genome sequence of Fonsecaea nubica causative agent of cutaneous subcutaneous infection in human host.</title>
        <authorList>
            <person name="Costa F."/>
            <person name="Sybren D.H."/>
            <person name="Raittz R.T."/>
            <person name="Weiss V.A."/>
            <person name="Leao A.C."/>
            <person name="Gomes R."/>
            <person name="De Souza E.M."/>
            <person name="Pedrosa F.O."/>
            <person name="Steffens M.B."/>
            <person name="Bombassaro A."/>
            <person name="Tadra-Sfeir M.Z."/>
            <person name="Moreno L.F."/>
            <person name="Najafzadeh M.J."/>
            <person name="Felipe M.S."/>
            <person name="Teixeira M."/>
            <person name="Sun J."/>
            <person name="Xi L."/>
            <person name="Castro M.A."/>
            <person name="Vicente V.A."/>
        </authorList>
    </citation>
    <scope>NUCLEOTIDE SEQUENCE [LARGE SCALE GENOMIC DNA]</scope>
    <source>
        <strain evidence="2 3">CBS 269.64</strain>
    </source>
</reference>
<evidence type="ECO:0000256" key="1">
    <source>
        <dbReference type="SAM" id="MobiDB-lite"/>
    </source>
</evidence>
<comment type="caution">
    <text evidence="2">The sequence shown here is derived from an EMBL/GenBank/DDBJ whole genome shotgun (WGS) entry which is preliminary data.</text>
</comment>
<dbReference type="RefSeq" id="XP_022494370.1">
    <property type="nucleotide sequence ID" value="XM_022649647.1"/>
</dbReference>
<evidence type="ECO:0000313" key="2">
    <source>
        <dbReference type="EMBL" id="OAL21279.1"/>
    </source>
</evidence>
<keyword evidence="3" id="KW-1185">Reference proteome</keyword>
<dbReference type="AlphaFoldDB" id="A0A178BUH7"/>
<dbReference type="GeneID" id="34594779"/>
<protein>
    <submittedName>
        <fullName evidence="2">Uncharacterized protein</fullName>
    </submittedName>
</protein>
<sequence length="253" mass="27148">MNGAPPKTAGRKRFRHPATAIEPGAATYHASDAAVTGWTTPPIGGAQPSAGEGANTEQRSFYAIKNTPYCACVFYASAIGVADRLVGLGSRGKCYRKAEMEAASVAGECDVGLPKTAIRHSLCYSRRFRLWHPLAGRSSPLRGAGARQPRSSPHQTPDQSATFTTATYEPEAMRPLPANRQHLRRQVVETMPRFALYSTRHGPVLKPTSRYALRARIGARQAQPYPQADSASMRPVAGVAETGGCLAPGRIGY</sequence>
<gene>
    <name evidence="2" type="ORF">AYO20_11397</name>
</gene>
<dbReference type="EMBL" id="LVCJ01000152">
    <property type="protein sequence ID" value="OAL21279.1"/>
    <property type="molecule type" value="Genomic_DNA"/>
</dbReference>
<name>A0A178BUH7_9EURO</name>
<organism evidence="2 3">
    <name type="scientific">Fonsecaea nubica</name>
    <dbReference type="NCBI Taxonomy" id="856822"/>
    <lineage>
        <taxon>Eukaryota</taxon>
        <taxon>Fungi</taxon>
        <taxon>Dikarya</taxon>
        <taxon>Ascomycota</taxon>
        <taxon>Pezizomycotina</taxon>
        <taxon>Eurotiomycetes</taxon>
        <taxon>Chaetothyriomycetidae</taxon>
        <taxon>Chaetothyriales</taxon>
        <taxon>Herpotrichiellaceae</taxon>
        <taxon>Fonsecaea</taxon>
    </lineage>
</organism>
<evidence type="ECO:0000313" key="3">
    <source>
        <dbReference type="Proteomes" id="UP000185904"/>
    </source>
</evidence>
<accession>A0A178BUH7</accession>
<dbReference type="Proteomes" id="UP000185904">
    <property type="component" value="Unassembled WGS sequence"/>
</dbReference>
<feature type="compositionally biased region" description="Polar residues" evidence="1">
    <location>
        <begin position="149"/>
        <end position="161"/>
    </location>
</feature>
<proteinExistence type="predicted"/>
<feature type="region of interest" description="Disordered" evidence="1">
    <location>
        <begin position="139"/>
        <end position="161"/>
    </location>
</feature>